<gene>
    <name evidence="6" type="ORF">QSP1433_LOCUS7201</name>
</gene>
<dbReference type="EMBL" id="HBHK01011504">
    <property type="protein sequence ID" value="CAD9681229.1"/>
    <property type="molecule type" value="Transcribed_RNA"/>
</dbReference>
<evidence type="ECO:0000256" key="3">
    <source>
        <dbReference type="ARBA" id="ARBA00022989"/>
    </source>
</evidence>
<dbReference type="GO" id="GO:0005385">
    <property type="term" value="F:zinc ion transmembrane transporter activity"/>
    <property type="evidence" value="ECO:0007669"/>
    <property type="project" value="TreeGrafter"/>
</dbReference>
<protein>
    <submittedName>
        <fullName evidence="6">Uncharacterized protein</fullName>
    </submittedName>
</protein>
<organism evidence="6">
    <name type="scientific">Mucochytrium quahogii</name>
    <dbReference type="NCBI Taxonomy" id="96639"/>
    <lineage>
        <taxon>Eukaryota</taxon>
        <taxon>Sar</taxon>
        <taxon>Stramenopiles</taxon>
        <taxon>Bigyra</taxon>
        <taxon>Labyrinthulomycetes</taxon>
        <taxon>Thraustochytrida</taxon>
        <taxon>Thraustochytriidae</taxon>
        <taxon>Mucochytrium</taxon>
    </lineage>
</organism>
<name>A0A7S2RUT5_9STRA</name>
<dbReference type="GO" id="GO:0016020">
    <property type="term" value="C:membrane"/>
    <property type="evidence" value="ECO:0007669"/>
    <property type="project" value="UniProtKB-SubCell"/>
</dbReference>
<feature type="transmembrane region" description="Helical" evidence="5">
    <location>
        <begin position="149"/>
        <end position="169"/>
    </location>
</feature>
<feature type="transmembrane region" description="Helical" evidence="5">
    <location>
        <begin position="276"/>
        <end position="297"/>
    </location>
</feature>
<dbReference type="Pfam" id="PF02535">
    <property type="entry name" value="Zip"/>
    <property type="match status" value="1"/>
</dbReference>
<feature type="transmembrane region" description="Helical" evidence="5">
    <location>
        <begin position="77"/>
        <end position="101"/>
    </location>
</feature>
<evidence type="ECO:0000313" key="6">
    <source>
        <dbReference type="EMBL" id="CAD9681229.1"/>
    </source>
</evidence>
<evidence type="ECO:0000256" key="4">
    <source>
        <dbReference type="ARBA" id="ARBA00023136"/>
    </source>
</evidence>
<feature type="transmembrane region" description="Helical" evidence="5">
    <location>
        <begin position="108"/>
        <end position="129"/>
    </location>
</feature>
<dbReference type="PANTHER" id="PTHR11040:SF70">
    <property type="entry name" value="OS05G0316100 PROTEIN"/>
    <property type="match status" value="1"/>
</dbReference>
<sequence length="335" mass="36007">MLDDGSCRICVEQVDAPETALLSKGEERQGSSKRLYVLQGGCLVLIAFVTAHALWFLHGTSKKPGYNILEEPEWQAIQMVWSTGWIAAMASVFGMLPFLFVSTLNEKVVASSNAVAAGVMIATSIGLAAEGVFDKESQTDQTSPFSSCVAVIVGCYLGIGFIKLSEYVLGDVGTGDKVSVDVRDVRRVLVVMTAMTVHAFSEGCGIGVSFHSNNLGSLVALTLAVHNVPEGLAVSILLVPRGYSKVSTFLWCVFSSFPQPLMAVPAFLFVRQFSCVAPIGYGFAAGAMGHVAIYELLEEAQESLSHVKSYAITAIAMLCMCLIQIFARQELMYDE</sequence>
<feature type="transmembrane region" description="Helical" evidence="5">
    <location>
        <begin position="35"/>
        <end position="57"/>
    </location>
</feature>
<feature type="transmembrane region" description="Helical" evidence="5">
    <location>
        <begin position="309"/>
        <end position="327"/>
    </location>
</feature>
<dbReference type="InterPro" id="IPR003689">
    <property type="entry name" value="ZIP"/>
</dbReference>
<dbReference type="PANTHER" id="PTHR11040">
    <property type="entry name" value="ZINC/IRON TRANSPORTER"/>
    <property type="match status" value="1"/>
</dbReference>
<keyword evidence="4 5" id="KW-0472">Membrane</keyword>
<feature type="transmembrane region" description="Helical" evidence="5">
    <location>
        <begin position="189"/>
        <end position="210"/>
    </location>
</feature>
<dbReference type="AlphaFoldDB" id="A0A7S2RUT5"/>
<proteinExistence type="predicted"/>
<accession>A0A7S2RUT5</accession>
<feature type="transmembrane region" description="Helical" evidence="5">
    <location>
        <begin position="248"/>
        <end position="270"/>
    </location>
</feature>
<evidence type="ECO:0000256" key="5">
    <source>
        <dbReference type="SAM" id="Phobius"/>
    </source>
</evidence>
<evidence type="ECO:0000256" key="1">
    <source>
        <dbReference type="ARBA" id="ARBA00004141"/>
    </source>
</evidence>
<keyword evidence="2 5" id="KW-0812">Transmembrane</keyword>
<keyword evidence="3 5" id="KW-1133">Transmembrane helix</keyword>
<reference evidence="6" key="1">
    <citation type="submission" date="2021-01" db="EMBL/GenBank/DDBJ databases">
        <authorList>
            <person name="Corre E."/>
            <person name="Pelletier E."/>
            <person name="Niang G."/>
            <person name="Scheremetjew M."/>
            <person name="Finn R."/>
            <person name="Kale V."/>
            <person name="Holt S."/>
            <person name="Cochrane G."/>
            <person name="Meng A."/>
            <person name="Brown T."/>
            <person name="Cohen L."/>
        </authorList>
    </citation>
    <scope>NUCLEOTIDE SEQUENCE</scope>
    <source>
        <strain evidence="6">NY070348D</strain>
    </source>
</reference>
<evidence type="ECO:0000256" key="2">
    <source>
        <dbReference type="ARBA" id="ARBA00022692"/>
    </source>
</evidence>
<comment type="subcellular location">
    <subcellularLocation>
        <location evidence="1">Membrane</location>
        <topology evidence="1">Multi-pass membrane protein</topology>
    </subcellularLocation>
</comment>